<protein>
    <submittedName>
        <fullName evidence="1">Uncharacterized protein</fullName>
    </submittedName>
</protein>
<sequence length="78" mass="8939">MRFTIQDVEDVQNDVKAIVTGRFDRVAHMVEHFGLPWNFVNSKLNHLLKLSPIELLTVIQYQDPTGETATDRAMREAA</sequence>
<organism evidence="1 2">
    <name type="scientific">Nesterenkonia lacusekhoensis</name>
    <dbReference type="NCBI Taxonomy" id="150832"/>
    <lineage>
        <taxon>Bacteria</taxon>
        <taxon>Bacillati</taxon>
        <taxon>Actinomycetota</taxon>
        <taxon>Actinomycetes</taxon>
        <taxon>Micrococcales</taxon>
        <taxon>Micrococcaceae</taxon>
        <taxon>Nesterenkonia</taxon>
    </lineage>
</organism>
<proteinExistence type="predicted"/>
<evidence type="ECO:0000313" key="2">
    <source>
        <dbReference type="Proteomes" id="UP001519331"/>
    </source>
</evidence>
<reference evidence="1 2" key="1">
    <citation type="submission" date="2021-03" db="EMBL/GenBank/DDBJ databases">
        <title>Sequencing the genomes of 1000 actinobacteria strains.</title>
        <authorList>
            <person name="Klenk H.-P."/>
        </authorList>
    </citation>
    <scope>NUCLEOTIDE SEQUENCE [LARGE SCALE GENOMIC DNA]</scope>
    <source>
        <strain evidence="1 2">DSM 12544</strain>
    </source>
</reference>
<dbReference type="Proteomes" id="UP001519331">
    <property type="component" value="Unassembled WGS sequence"/>
</dbReference>
<evidence type="ECO:0000313" key="1">
    <source>
        <dbReference type="EMBL" id="MBP2319605.1"/>
    </source>
</evidence>
<accession>A0ABS4T568</accession>
<gene>
    <name evidence="1" type="ORF">JOF45_002688</name>
</gene>
<dbReference type="RefSeq" id="WP_210051564.1">
    <property type="nucleotide sequence ID" value="NZ_JAGINX010000002.1"/>
</dbReference>
<comment type="caution">
    <text evidence="1">The sequence shown here is derived from an EMBL/GenBank/DDBJ whole genome shotgun (WGS) entry which is preliminary data.</text>
</comment>
<keyword evidence="2" id="KW-1185">Reference proteome</keyword>
<name>A0ABS4T568_9MICC</name>
<dbReference type="EMBL" id="JAGINX010000002">
    <property type="protein sequence ID" value="MBP2319605.1"/>
    <property type="molecule type" value="Genomic_DNA"/>
</dbReference>